<dbReference type="EMBL" id="BCSY01000111">
    <property type="protein sequence ID" value="GAS98807.1"/>
    <property type="molecule type" value="Genomic_DNA"/>
</dbReference>
<dbReference type="Proteomes" id="UP000069443">
    <property type="component" value="Unassembled WGS sequence"/>
</dbReference>
<dbReference type="AlphaFoldDB" id="A0A117IC07"/>
<gene>
    <name evidence="2" type="ORF">RMCC_5772</name>
</gene>
<accession>A0A117IC07</accession>
<reference evidence="3" key="1">
    <citation type="journal article" date="2016" name="Genome Announc.">
        <title>Draft Genome Sequences of Five Rapidly Growing Mycobacterium Species, M. thermoresistibile, M. fortuitum subsp. acetamidolyticum, M. canariasense, M. brisbanense, and M. novocastrense.</title>
        <authorList>
            <person name="Katahira K."/>
            <person name="Ogura Y."/>
            <person name="Gotoh Y."/>
            <person name="Hayashi T."/>
        </authorList>
    </citation>
    <scope>NUCLEOTIDE SEQUENCE [LARGE SCALE GENOMIC DNA]</scope>
    <source>
        <strain evidence="3">JCM15298</strain>
    </source>
</reference>
<keyword evidence="3" id="KW-1185">Reference proteome</keyword>
<evidence type="ECO:0000313" key="3">
    <source>
        <dbReference type="Proteomes" id="UP000069443"/>
    </source>
</evidence>
<feature type="region of interest" description="Disordered" evidence="1">
    <location>
        <begin position="145"/>
        <end position="165"/>
    </location>
</feature>
<name>A0A117IC07_MYCCR</name>
<proteinExistence type="predicted"/>
<dbReference type="OrthoDB" id="3701112at2"/>
<reference evidence="3" key="2">
    <citation type="submission" date="2016-02" db="EMBL/GenBank/DDBJ databases">
        <title>Draft genome sequence of five rapidly growing Mycobacterium species.</title>
        <authorList>
            <person name="Katahira K."/>
            <person name="Gotou Y."/>
            <person name="Iida K."/>
            <person name="Ogura Y."/>
            <person name="Hayashi T."/>
        </authorList>
    </citation>
    <scope>NUCLEOTIDE SEQUENCE [LARGE SCALE GENOMIC DNA]</scope>
    <source>
        <strain evidence="3">JCM15298</strain>
    </source>
</reference>
<protein>
    <submittedName>
        <fullName evidence="2">HNH domain protein</fullName>
    </submittedName>
</protein>
<evidence type="ECO:0000313" key="2">
    <source>
        <dbReference type="EMBL" id="GAS98807.1"/>
    </source>
</evidence>
<organism evidence="2 3">
    <name type="scientific">Mycolicibacterium canariasense</name>
    <name type="common">Mycobacterium canariasense</name>
    <dbReference type="NCBI Taxonomy" id="228230"/>
    <lineage>
        <taxon>Bacteria</taxon>
        <taxon>Bacillati</taxon>
        <taxon>Actinomycetota</taxon>
        <taxon>Actinomycetes</taxon>
        <taxon>Mycobacteriales</taxon>
        <taxon>Mycobacteriaceae</taxon>
        <taxon>Mycolicibacterium</taxon>
    </lineage>
</organism>
<sequence>MQTAQKYIDRFFAKTRLDQANSFDGSPCIIWAGATGTKNGNGRYWDGQRHWVASQFAYALQHGEIPAGMRVWKNCGTQLCVNHLHMELITEADVGRRATDRYVSPPTFRCCGREKTPENSYGGPGSYQRRCKHCCHKSQKQWRKKPGVQDRINAQQRARKKQADN</sequence>
<dbReference type="RefSeq" id="WP_131805419.1">
    <property type="nucleotide sequence ID" value="NZ_BCSY01000111.1"/>
</dbReference>
<comment type="caution">
    <text evidence="2">The sequence shown here is derived from an EMBL/GenBank/DDBJ whole genome shotgun (WGS) entry which is preliminary data.</text>
</comment>
<evidence type="ECO:0000256" key="1">
    <source>
        <dbReference type="SAM" id="MobiDB-lite"/>
    </source>
</evidence>